<comment type="similarity">
    <text evidence="1">Belongs to the polysaccharide synthase family.</text>
</comment>
<comment type="caution">
    <text evidence="3">The sequence shown here is derived from an EMBL/GenBank/DDBJ whole genome shotgun (WGS) entry which is preliminary data.</text>
</comment>
<dbReference type="InterPro" id="IPR036291">
    <property type="entry name" value="NAD(P)-bd_dom_sf"/>
</dbReference>
<organism evidence="3 4">
    <name type="scientific">Dyadobacter jejuensis</name>
    <dbReference type="NCBI Taxonomy" id="1082580"/>
    <lineage>
        <taxon>Bacteria</taxon>
        <taxon>Pseudomonadati</taxon>
        <taxon>Bacteroidota</taxon>
        <taxon>Cytophagia</taxon>
        <taxon>Cytophagales</taxon>
        <taxon>Spirosomataceae</taxon>
        <taxon>Dyadobacter</taxon>
    </lineage>
</organism>
<dbReference type="EMBL" id="QGDT01000025">
    <property type="protein sequence ID" value="PWJ53225.1"/>
    <property type="molecule type" value="Genomic_DNA"/>
</dbReference>
<accession>A0A316A6B4</accession>
<dbReference type="InterPro" id="IPR003869">
    <property type="entry name" value="Polysac_CapD-like"/>
</dbReference>
<keyword evidence="4" id="KW-1185">Reference proteome</keyword>
<dbReference type="Proteomes" id="UP000245880">
    <property type="component" value="Unassembled WGS sequence"/>
</dbReference>
<evidence type="ECO:0000259" key="2">
    <source>
        <dbReference type="Pfam" id="PF02719"/>
    </source>
</evidence>
<dbReference type="AlphaFoldDB" id="A0A316A6B4"/>
<gene>
    <name evidence="3" type="ORF">CLV98_1258</name>
</gene>
<protein>
    <submittedName>
        <fullName evidence="3">Polysaccharide biosynthesis protein</fullName>
    </submittedName>
</protein>
<evidence type="ECO:0000313" key="4">
    <source>
        <dbReference type="Proteomes" id="UP000245880"/>
    </source>
</evidence>
<name>A0A316A6B4_9BACT</name>
<dbReference type="InterPro" id="IPR051203">
    <property type="entry name" value="Polysaccharide_Synthase-Rel"/>
</dbReference>
<proteinExistence type="inferred from homology"/>
<dbReference type="CDD" id="cd05237">
    <property type="entry name" value="UDP_invert_4-6DH_SDR_e"/>
    <property type="match status" value="1"/>
</dbReference>
<dbReference type="Gene3D" id="3.40.50.720">
    <property type="entry name" value="NAD(P)-binding Rossmann-like Domain"/>
    <property type="match status" value="1"/>
</dbReference>
<sequence length="377" mass="42125">MVQDSSLPIPHQTLRQLVDLHPERLLQRSTTLFDTNPIAGAIRDQVIVLTGAAGSIGSELALQIAALHPQHLYLLDQNEAGLYQLEQELIDQRIEAMLYSPILCDITDGLRLQKLFDNLRPQLVFHAAAYKHVPMMEQHPYEALRTNVLGTKIIADLSLKYGVKKFIFISTDKTANPSNVMGATKKLAEQYIQTLQNCPMNRTGFTIVRFGNVLGSSGSVVPLFVSQIERGGPVTVTHPDMSRYFMTIPEACQLVLEASAMDSQGQVYLFDMGSPVRIVDLAINMIRLAGLKEYEDIGIAFVGLRPGEKLCEELCNQQEQLLPSHHPKLRMVQSRSLAPLTTDQALLNFIAKSVEMTSRQIKQMLAHYVPTYHENYG</sequence>
<dbReference type="Pfam" id="PF02719">
    <property type="entry name" value="Polysacc_synt_2"/>
    <property type="match status" value="1"/>
</dbReference>
<dbReference type="OrthoDB" id="9803111at2"/>
<dbReference type="PANTHER" id="PTHR43318:SF1">
    <property type="entry name" value="POLYSACCHARIDE BIOSYNTHESIS PROTEIN EPSC-RELATED"/>
    <property type="match status" value="1"/>
</dbReference>
<dbReference type="RefSeq" id="WP_109678282.1">
    <property type="nucleotide sequence ID" value="NZ_QGDT01000025.1"/>
</dbReference>
<dbReference type="PANTHER" id="PTHR43318">
    <property type="entry name" value="UDP-N-ACETYLGLUCOSAMINE 4,6-DEHYDRATASE"/>
    <property type="match status" value="1"/>
</dbReference>
<reference evidence="3 4" key="1">
    <citation type="submission" date="2018-03" db="EMBL/GenBank/DDBJ databases">
        <title>Genomic Encyclopedia of Archaeal and Bacterial Type Strains, Phase II (KMG-II): from individual species to whole genera.</title>
        <authorList>
            <person name="Goeker M."/>
        </authorList>
    </citation>
    <scope>NUCLEOTIDE SEQUENCE [LARGE SCALE GENOMIC DNA]</scope>
    <source>
        <strain evidence="3 4">DSM 100346</strain>
    </source>
</reference>
<evidence type="ECO:0000313" key="3">
    <source>
        <dbReference type="EMBL" id="PWJ53225.1"/>
    </source>
</evidence>
<feature type="domain" description="Polysaccharide biosynthesis protein CapD-like" evidence="2">
    <location>
        <begin position="47"/>
        <end position="332"/>
    </location>
</feature>
<evidence type="ECO:0000256" key="1">
    <source>
        <dbReference type="ARBA" id="ARBA00007430"/>
    </source>
</evidence>
<dbReference type="SUPFAM" id="SSF51735">
    <property type="entry name" value="NAD(P)-binding Rossmann-fold domains"/>
    <property type="match status" value="1"/>
</dbReference>